<name>A0A484H693_9ZZZZ</name>
<dbReference type="Gene3D" id="3.30.110.40">
    <property type="entry name" value="TusA-like domain"/>
    <property type="match status" value="1"/>
</dbReference>
<dbReference type="Pfam" id="PF01206">
    <property type="entry name" value="TusA"/>
    <property type="match status" value="1"/>
</dbReference>
<evidence type="ECO:0000256" key="1">
    <source>
        <dbReference type="ARBA" id="ARBA00008984"/>
    </source>
</evidence>
<organism evidence="3">
    <name type="scientific">invertebrate metagenome</name>
    <dbReference type="NCBI Taxonomy" id="1711999"/>
    <lineage>
        <taxon>unclassified sequences</taxon>
        <taxon>metagenomes</taxon>
        <taxon>organismal metagenomes</taxon>
    </lineage>
</organism>
<dbReference type="PANTHER" id="PTHR33279">
    <property type="entry name" value="SULFUR CARRIER PROTEIN YEDF-RELATED"/>
    <property type="match status" value="1"/>
</dbReference>
<evidence type="ECO:0000259" key="2">
    <source>
        <dbReference type="PROSITE" id="PS01148"/>
    </source>
</evidence>
<reference evidence="3" key="1">
    <citation type="submission" date="2018-10" db="EMBL/GenBank/DDBJ databases">
        <authorList>
            <person name="Gruber-Vodicka H."/>
            <person name="Jaeckle O."/>
        </authorList>
    </citation>
    <scope>NUCLEOTIDE SEQUENCE</scope>
</reference>
<evidence type="ECO:0000313" key="3">
    <source>
        <dbReference type="EMBL" id="VBB68901.1"/>
    </source>
</evidence>
<comment type="similarity">
    <text evidence="1">Belongs to the sulfur carrier protein TusA family.</text>
</comment>
<dbReference type="InterPro" id="IPR001455">
    <property type="entry name" value="TusA-like"/>
</dbReference>
<dbReference type="PANTHER" id="PTHR33279:SF6">
    <property type="entry name" value="SULFUR CARRIER PROTEIN YEDF-RELATED"/>
    <property type="match status" value="1"/>
</dbReference>
<dbReference type="SUPFAM" id="SSF64307">
    <property type="entry name" value="SirA-like"/>
    <property type="match status" value="1"/>
</dbReference>
<dbReference type="PROSITE" id="PS01148">
    <property type="entry name" value="UPF0033"/>
    <property type="match status" value="1"/>
</dbReference>
<dbReference type="CDD" id="cd00291">
    <property type="entry name" value="SirA_YedF_YeeD"/>
    <property type="match status" value="1"/>
</dbReference>
<dbReference type="AlphaFoldDB" id="A0A484H693"/>
<gene>
    <name evidence="3" type="ORF">RIEGSTA812A_PEG_374</name>
</gene>
<feature type="domain" description="UPF0033" evidence="2">
    <location>
        <begin position="7"/>
        <end position="31"/>
    </location>
</feature>
<proteinExistence type="inferred from homology"/>
<protein>
    <submittedName>
        <fullName evidence="3">Molybdopterin biosynthesis protein MoeB</fullName>
    </submittedName>
</protein>
<dbReference type="InterPro" id="IPR036868">
    <property type="entry name" value="TusA-like_sf"/>
</dbReference>
<accession>A0A484H693</accession>
<sequence>MSTITFLDAKGLNCPMPILRAKKALKDVTVGAILEVHATDPGSIKDFEAFCRQTGHELMQSTEEGGIYKYQIKRTS</sequence>
<dbReference type="EMBL" id="LR026963">
    <property type="protein sequence ID" value="VBB68901.1"/>
    <property type="molecule type" value="Genomic_DNA"/>
</dbReference>